<dbReference type="EMBL" id="BTGU01001087">
    <property type="protein sequence ID" value="GMN70281.1"/>
    <property type="molecule type" value="Genomic_DNA"/>
</dbReference>
<dbReference type="Gene3D" id="3.90.1300.10">
    <property type="entry name" value="Amidase signature (AS) domain"/>
    <property type="match status" value="1"/>
</dbReference>
<gene>
    <name evidence="2" type="ORF">TIFTF001_039326</name>
</gene>
<sequence length="175" mass="19499">MAALFSFSCLLLILLATGVYATAAVDNVPNTEETIADNLRLTFKQNKLASKQLVKFYLEKLYRQNPKLEGVIEAQENALNLADQADREREYKERVLSFSRLHGINPALVKLYSDHLSEDTTLASDEFKVALKAYLKELVTTPRLEKIEVLKKAAGLRLAAENAASEKLARKIGGC</sequence>
<dbReference type="Proteomes" id="UP001187192">
    <property type="component" value="Unassembled WGS sequence"/>
</dbReference>
<keyword evidence="1" id="KW-0732">Signal</keyword>
<dbReference type="PANTHER" id="PTHR42678:SF34">
    <property type="entry name" value="OS04G0183300 PROTEIN"/>
    <property type="match status" value="1"/>
</dbReference>
<dbReference type="AlphaFoldDB" id="A0AA88JFR1"/>
<protein>
    <submittedName>
        <fullName evidence="2">Uncharacterized protein</fullName>
    </submittedName>
</protein>
<dbReference type="PANTHER" id="PTHR42678">
    <property type="entry name" value="AMIDASE"/>
    <property type="match status" value="1"/>
</dbReference>
<evidence type="ECO:0000256" key="1">
    <source>
        <dbReference type="SAM" id="SignalP"/>
    </source>
</evidence>
<name>A0AA88JFR1_FICCA</name>
<accession>A0AA88JFR1</accession>
<reference evidence="2" key="1">
    <citation type="submission" date="2023-07" db="EMBL/GenBank/DDBJ databases">
        <title>draft genome sequence of fig (Ficus carica).</title>
        <authorList>
            <person name="Takahashi T."/>
            <person name="Nishimura K."/>
        </authorList>
    </citation>
    <scope>NUCLEOTIDE SEQUENCE</scope>
</reference>
<feature type="signal peptide" evidence="1">
    <location>
        <begin position="1"/>
        <end position="21"/>
    </location>
</feature>
<comment type="caution">
    <text evidence="2">The sequence shown here is derived from an EMBL/GenBank/DDBJ whole genome shotgun (WGS) entry which is preliminary data.</text>
</comment>
<dbReference type="InterPro" id="IPR036928">
    <property type="entry name" value="AS_sf"/>
</dbReference>
<organism evidence="2 3">
    <name type="scientific">Ficus carica</name>
    <name type="common">Common fig</name>
    <dbReference type="NCBI Taxonomy" id="3494"/>
    <lineage>
        <taxon>Eukaryota</taxon>
        <taxon>Viridiplantae</taxon>
        <taxon>Streptophyta</taxon>
        <taxon>Embryophyta</taxon>
        <taxon>Tracheophyta</taxon>
        <taxon>Spermatophyta</taxon>
        <taxon>Magnoliopsida</taxon>
        <taxon>eudicotyledons</taxon>
        <taxon>Gunneridae</taxon>
        <taxon>Pentapetalae</taxon>
        <taxon>rosids</taxon>
        <taxon>fabids</taxon>
        <taxon>Rosales</taxon>
        <taxon>Moraceae</taxon>
        <taxon>Ficeae</taxon>
        <taxon>Ficus</taxon>
    </lineage>
</organism>
<proteinExistence type="predicted"/>
<feature type="chain" id="PRO_5041732349" evidence="1">
    <location>
        <begin position="22"/>
        <end position="175"/>
    </location>
</feature>
<evidence type="ECO:0000313" key="3">
    <source>
        <dbReference type="Proteomes" id="UP001187192"/>
    </source>
</evidence>
<keyword evidence="3" id="KW-1185">Reference proteome</keyword>
<evidence type="ECO:0000313" key="2">
    <source>
        <dbReference type="EMBL" id="GMN70281.1"/>
    </source>
</evidence>